<sequence length="67" mass="7376">MDHVDEWNAKHPPGTRVLYFPTAGSFSHMRTTTRSYAWRLASGDPLVKVEGVVGGVSLEHVVPEVEA</sequence>
<proteinExistence type="predicted"/>
<dbReference type="Proteomes" id="UP000886105">
    <property type="component" value="Unassembled WGS sequence"/>
</dbReference>
<evidence type="ECO:0000313" key="1">
    <source>
        <dbReference type="EMBL" id="HHO58539.1"/>
    </source>
</evidence>
<accession>A0A7C5WVX2</accession>
<dbReference type="AlphaFoldDB" id="A0A7C5WVX2"/>
<reference evidence="1" key="1">
    <citation type="journal article" date="2020" name="mSystems">
        <title>Genome- and Community-Level Interaction Insights into Carbon Utilization and Element Cycling Functions of Hydrothermarchaeota in Hydrothermal Sediment.</title>
        <authorList>
            <person name="Zhou Z."/>
            <person name="Liu Y."/>
            <person name="Xu W."/>
            <person name="Pan J."/>
            <person name="Luo Z.H."/>
            <person name="Li M."/>
        </authorList>
    </citation>
    <scope>NUCLEOTIDE SEQUENCE [LARGE SCALE GENOMIC DNA]</scope>
    <source>
        <strain evidence="1">HyVt-523</strain>
    </source>
</reference>
<gene>
    <name evidence="1" type="ORF">ENJ85_05125</name>
</gene>
<organism evidence="1">
    <name type="scientific">Oceanithermus profundus</name>
    <dbReference type="NCBI Taxonomy" id="187137"/>
    <lineage>
        <taxon>Bacteria</taxon>
        <taxon>Thermotogati</taxon>
        <taxon>Deinococcota</taxon>
        <taxon>Deinococci</taxon>
        <taxon>Thermales</taxon>
        <taxon>Thermaceae</taxon>
        <taxon>Oceanithermus</taxon>
    </lineage>
</organism>
<name>A0A7C5WVX2_9DEIN</name>
<protein>
    <submittedName>
        <fullName evidence="1">Uncharacterized protein</fullName>
    </submittedName>
</protein>
<dbReference type="EMBL" id="DRNZ01000309">
    <property type="protein sequence ID" value="HHO58539.1"/>
    <property type="molecule type" value="Genomic_DNA"/>
</dbReference>
<comment type="caution">
    <text evidence="1">The sequence shown here is derived from an EMBL/GenBank/DDBJ whole genome shotgun (WGS) entry which is preliminary data.</text>
</comment>